<comment type="caution">
    <text evidence="1">The sequence shown here is derived from an EMBL/GenBank/DDBJ whole genome shotgun (WGS) entry which is preliminary data.</text>
</comment>
<evidence type="ECO:0000313" key="2">
    <source>
        <dbReference type="Proteomes" id="UP001279734"/>
    </source>
</evidence>
<proteinExistence type="predicted"/>
<protein>
    <submittedName>
        <fullName evidence="1">Uncharacterized protein</fullName>
    </submittedName>
</protein>
<organism evidence="1 2">
    <name type="scientific">Nepenthes gracilis</name>
    <name type="common">Slender pitcher plant</name>
    <dbReference type="NCBI Taxonomy" id="150966"/>
    <lineage>
        <taxon>Eukaryota</taxon>
        <taxon>Viridiplantae</taxon>
        <taxon>Streptophyta</taxon>
        <taxon>Embryophyta</taxon>
        <taxon>Tracheophyta</taxon>
        <taxon>Spermatophyta</taxon>
        <taxon>Magnoliopsida</taxon>
        <taxon>eudicotyledons</taxon>
        <taxon>Gunneridae</taxon>
        <taxon>Pentapetalae</taxon>
        <taxon>Caryophyllales</taxon>
        <taxon>Nepenthaceae</taxon>
        <taxon>Nepenthes</taxon>
    </lineage>
</organism>
<dbReference type="AlphaFoldDB" id="A0AAD3RY60"/>
<evidence type="ECO:0000313" key="1">
    <source>
        <dbReference type="EMBL" id="GMH00140.1"/>
    </source>
</evidence>
<dbReference type="EMBL" id="BSYO01000002">
    <property type="protein sequence ID" value="GMH00140.1"/>
    <property type="molecule type" value="Genomic_DNA"/>
</dbReference>
<gene>
    <name evidence="1" type="ORF">Nepgr_001979</name>
</gene>
<accession>A0AAD3RY60</accession>
<name>A0AAD3RY60_NEPGR</name>
<keyword evidence="2" id="KW-1185">Reference proteome</keyword>
<dbReference type="Proteomes" id="UP001279734">
    <property type="component" value="Unassembled WGS sequence"/>
</dbReference>
<reference evidence="1" key="1">
    <citation type="submission" date="2023-05" db="EMBL/GenBank/DDBJ databases">
        <title>Nepenthes gracilis genome sequencing.</title>
        <authorList>
            <person name="Fukushima K."/>
        </authorList>
    </citation>
    <scope>NUCLEOTIDE SEQUENCE</scope>
    <source>
        <strain evidence="1">SING2019-196</strain>
    </source>
</reference>
<sequence length="95" mass="10689">MCLPEYRGTVATGMLTESGDTIEDQKKIERVKTWWCLNRQQLRVAKKGKQESDGAKMKVDLEWPTSSSVCSLPKLALQLLHLSAALLAFKSFYGK</sequence>